<feature type="compositionally biased region" description="Low complexity" evidence="2">
    <location>
        <begin position="393"/>
        <end position="405"/>
    </location>
</feature>
<evidence type="ECO:0000259" key="5">
    <source>
        <dbReference type="PROSITE" id="PS51352"/>
    </source>
</evidence>
<dbReference type="GO" id="GO:0005783">
    <property type="term" value="C:endoplasmic reticulum"/>
    <property type="evidence" value="ECO:0007669"/>
    <property type="project" value="TreeGrafter"/>
</dbReference>
<dbReference type="GeneID" id="39990302"/>
<dbReference type="VEuPathDB" id="TriTrypDB:TM35_000491200"/>
<protein>
    <recommendedName>
        <fullName evidence="5">Thioredoxin domain-containing protein</fullName>
    </recommendedName>
</protein>
<evidence type="ECO:0000256" key="1">
    <source>
        <dbReference type="ARBA" id="ARBA00006347"/>
    </source>
</evidence>
<comment type="similarity">
    <text evidence="1">Belongs to the protein disulfide isomerase family.</text>
</comment>
<feature type="transmembrane region" description="Helical" evidence="3">
    <location>
        <begin position="522"/>
        <end position="544"/>
    </location>
</feature>
<proteinExistence type="inferred from homology"/>
<dbReference type="STRING" id="67003.A0A1X0NH48"/>
<dbReference type="GO" id="GO:0006457">
    <property type="term" value="P:protein folding"/>
    <property type="evidence" value="ECO:0007669"/>
    <property type="project" value="TreeGrafter"/>
</dbReference>
<dbReference type="GO" id="GO:0003756">
    <property type="term" value="F:protein disulfide isomerase activity"/>
    <property type="evidence" value="ECO:0007669"/>
    <property type="project" value="TreeGrafter"/>
</dbReference>
<evidence type="ECO:0000313" key="6">
    <source>
        <dbReference type="EMBL" id="ORC84114.1"/>
    </source>
</evidence>
<keyword evidence="3" id="KW-1133">Transmembrane helix</keyword>
<keyword evidence="3" id="KW-0812">Transmembrane</keyword>
<dbReference type="InterPro" id="IPR017937">
    <property type="entry name" value="Thioredoxin_CS"/>
</dbReference>
<dbReference type="Pfam" id="PF00085">
    <property type="entry name" value="Thioredoxin"/>
    <property type="match status" value="1"/>
</dbReference>
<keyword evidence="4" id="KW-0732">Signal</keyword>
<dbReference type="AlphaFoldDB" id="A0A1X0NH48"/>
<gene>
    <name evidence="6" type="ORF">TM35_000491200</name>
</gene>
<dbReference type="CDD" id="cd02961">
    <property type="entry name" value="PDI_a_family"/>
    <property type="match status" value="1"/>
</dbReference>
<sequence>MTTVLHKVAVLLLVFATTVLLTSTQRVHANVNDLTDADDNSGVVTLLDDTFDAYVFPKEERVKPQAWFIFFYAPWCAHCKSLLPQFTNVSRLLRESGLPHAKFALVNAVKNKALASRFNVETYPTFVYTTGKEKQWYKFNGGYSADSFAQFTVYLQRGVDAGSFADIVSDPRTFMQVEKEMIGMRVPMFVYVPPTNAGPKDIPSRQRESRQARWNTAIDAAISLGNIRFGVLYADDIPADWAEQVGSSSSFAAILTAVRKGCKGTGPNGEIFIVYSDAYRTPQCYEESPWLAEEDKNNKDKNKKNENGLVELHPQFAAYLTYNGFRAVEEVTGSFFSVISSFNHHFLGLLLTNGTLSQSDTTMMPVLRDIVQAKNEKRLTTATIDGDHHHDNTTNTNTTNTVGNGKSNRRISLAHADTLTQPVWKFRYHVESNELPAFIVVDPRRDKVYRLRVHSPRFEEIKLNIPWKIGGEQQTIITQFLQDVEEGQMQGEKMSFMGDVAEFLLHLPGMEFVYEKLGYDDALFVTMFFGFGFFAFIMFIAVVVEPIMERRMKEQAKKAKKD</sequence>
<dbReference type="RefSeq" id="XP_028878180.1">
    <property type="nucleotide sequence ID" value="XM_029030522.1"/>
</dbReference>
<dbReference type="InterPro" id="IPR051063">
    <property type="entry name" value="PDI"/>
</dbReference>
<evidence type="ECO:0000256" key="2">
    <source>
        <dbReference type="SAM" id="MobiDB-lite"/>
    </source>
</evidence>
<keyword evidence="7" id="KW-1185">Reference proteome</keyword>
<comment type="caution">
    <text evidence="6">The sequence shown here is derived from an EMBL/GenBank/DDBJ whole genome shotgun (WGS) entry which is preliminary data.</text>
</comment>
<dbReference type="PANTHER" id="PTHR45672">
    <property type="entry name" value="PROTEIN DISULFIDE-ISOMERASE C17H9.14C-RELATED"/>
    <property type="match status" value="1"/>
</dbReference>
<feature type="signal peptide" evidence="4">
    <location>
        <begin position="1"/>
        <end position="29"/>
    </location>
</feature>
<evidence type="ECO:0000313" key="7">
    <source>
        <dbReference type="Proteomes" id="UP000192257"/>
    </source>
</evidence>
<feature type="domain" description="Thioredoxin" evidence="5">
    <location>
        <begin position="25"/>
        <end position="157"/>
    </location>
</feature>
<dbReference type="OrthoDB" id="74910at2759"/>
<dbReference type="InterPro" id="IPR036249">
    <property type="entry name" value="Thioredoxin-like_sf"/>
</dbReference>
<dbReference type="InterPro" id="IPR013766">
    <property type="entry name" value="Thioredoxin_domain"/>
</dbReference>
<organism evidence="6 7">
    <name type="scientific">Trypanosoma theileri</name>
    <dbReference type="NCBI Taxonomy" id="67003"/>
    <lineage>
        <taxon>Eukaryota</taxon>
        <taxon>Discoba</taxon>
        <taxon>Euglenozoa</taxon>
        <taxon>Kinetoplastea</taxon>
        <taxon>Metakinetoplastina</taxon>
        <taxon>Trypanosomatida</taxon>
        <taxon>Trypanosomatidae</taxon>
        <taxon>Trypanosoma</taxon>
    </lineage>
</organism>
<dbReference type="Proteomes" id="UP000192257">
    <property type="component" value="Unassembled WGS sequence"/>
</dbReference>
<dbReference type="PROSITE" id="PS51352">
    <property type="entry name" value="THIOREDOXIN_2"/>
    <property type="match status" value="1"/>
</dbReference>
<keyword evidence="3" id="KW-0472">Membrane</keyword>
<dbReference type="EMBL" id="NBCO01000049">
    <property type="protein sequence ID" value="ORC84114.1"/>
    <property type="molecule type" value="Genomic_DNA"/>
</dbReference>
<accession>A0A1X0NH48</accession>
<evidence type="ECO:0000256" key="3">
    <source>
        <dbReference type="SAM" id="Phobius"/>
    </source>
</evidence>
<feature type="region of interest" description="Disordered" evidence="2">
    <location>
        <begin position="384"/>
        <end position="407"/>
    </location>
</feature>
<feature type="chain" id="PRO_5012258949" description="Thioredoxin domain-containing protein" evidence="4">
    <location>
        <begin position="30"/>
        <end position="562"/>
    </location>
</feature>
<evidence type="ECO:0000256" key="4">
    <source>
        <dbReference type="SAM" id="SignalP"/>
    </source>
</evidence>
<dbReference type="Gene3D" id="3.40.30.10">
    <property type="entry name" value="Glutaredoxin"/>
    <property type="match status" value="1"/>
</dbReference>
<name>A0A1X0NH48_9TRYP</name>
<reference evidence="6 7" key="1">
    <citation type="submission" date="2017-03" db="EMBL/GenBank/DDBJ databases">
        <title>An alternative strategy for trypanosome survival in the mammalian bloodstream revealed through genome and transcriptome analysis of the ubiquitous bovine parasite Trypanosoma (Megatrypanum) theileri.</title>
        <authorList>
            <person name="Kelly S."/>
            <person name="Ivens A."/>
            <person name="Mott A."/>
            <person name="O'Neill E."/>
            <person name="Emms D."/>
            <person name="Macleod O."/>
            <person name="Voorheis P."/>
            <person name="Matthews J."/>
            <person name="Matthews K."/>
            <person name="Carrington M."/>
        </authorList>
    </citation>
    <scope>NUCLEOTIDE SEQUENCE [LARGE SCALE GENOMIC DNA]</scope>
    <source>
        <strain evidence="6">Edinburgh</strain>
    </source>
</reference>
<dbReference type="PROSITE" id="PS00194">
    <property type="entry name" value="THIOREDOXIN_1"/>
    <property type="match status" value="1"/>
</dbReference>
<dbReference type="SUPFAM" id="SSF52833">
    <property type="entry name" value="Thioredoxin-like"/>
    <property type="match status" value="1"/>
</dbReference>